<keyword evidence="3" id="KW-0456">Lyase</keyword>
<comment type="cofactor">
    <cofactor evidence="1">
        <name>Mg(2+)</name>
        <dbReference type="ChEBI" id="CHEBI:18420"/>
    </cofactor>
</comment>
<dbReference type="GO" id="GO:0000287">
    <property type="term" value="F:magnesium ion binding"/>
    <property type="evidence" value="ECO:0007669"/>
    <property type="project" value="InterPro"/>
</dbReference>
<dbReference type="InterPro" id="IPR012340">
    <property type="entry name" value="NA-bd_OB-fold"/>
</dbReference>
<dbReference type="SUPFAM" id="SSF48239">
    <property type="entry name" value="Terpenoid cyclases/Protein prenyltransferases"/>
    <property type="match status" value="1"/>
</dbReference>
<dbReference type="EMBL" id="JACBKZ010000002">
    <property type="protein sequence ID" value="KAF5956788.1"/>
    <property type="molecule type" value="Genomic_DNA"/>
</dbReference>
<dbReference type="InterPro" id="IPR008930">
    <property type="entry name" value="Terpenoid_cyclase/PrenylTrfase"/>
</dbReference>
<keyword evidence="6" id="KW-1185">Reference proteome</keyword>
<dbReference type="GO" id="GO:0010333">
    <property type="term" value="F:terpene synthase activity"/>
    <property type="evidence" value="ECO:0007669"/>
    <property type="project" value="InterPro"/>
</dbReference>
<dbReference type="PANTHER" id="PTHR31225">
    <property type="entry name" value="OS04G0344100 PROTEIN-RELATED"/>
    <property type="match status" value="1"/>
</dbReference>
<sequence length="343" mass="39267">MTHLRMRGEEILDKALVFTTTLLKCAIPNLSNPLKEQVIHALNQSIHYGFTRLESSHYIFFYEQHDSHNEVLLNFAKLDFNLLELQRTQAPSAVQSDFKAISKIQIDINRLFRAISKIQIDFEIQSDFEAPSPLSSAPVHPEGKYVVGIDKSIDITKLTPSTRVALRNDSYMEELTKNQIFATHAVAAVGSVTLGTALTSHLDTIKVLIQLAEVPGNVDMVIFPNYRHKVTTTAASLTWWKDLDFAKNLPFARDRLVECYFWILGVYFEPQYFLARRILTKVLALTSIIDDIYDAYGTLEELELFTDAVERWESSALDQLPEYMKLCYQAQLDVYNMIDEEMV</sequence>
<dbReference type="Proteomes" id="UP000593564">
    <property type="component" value="Unassembled WGS sequence"/>
</dbReference>
<dbReference type="Gene3D" id="2.40.50.140">
    <property type="entry name" value="Nucleic acid-binding proteins"/>
    <property type="match status" value="1"/>
</dbReference>
<dbReference type="AlphaFoldDB" id="A0A7J7HXY9"/>
<dbReference type="SUPFAM" id="SSF48576">
    <property type="entry name" value="Terpenoid synthases"/>
    <property type="match status" value="1"/>
</dbReference>
<organism evidence="5 6">
    <name type="scientific">Camellia sinensis</name>
    <name type="common">Tea plant</name>
    <name type="synonym">Thea sinensis</name>
    <dbReference type="NCBI Taxonomy" id="4442"/>
    <lineage>
        <taxon>Eukaryota</taxon>
        <taxon>Viridiplantae</taxon>
        <taxon>Streptophyta</taxon>
        <taxon>Embryophyta</taxon>
        <taxon>Tracheophyta</taxon>
        <taxon>Spermatophyta</taxon>
        <taxon>Magnoliopsida</taxon>
        <taxon>eudicotyledons</taxon>
        <taxon>Gunneridae</taxon>
        <taxon>Pentapetalae</taxon>
        <taxon>asterids</taxon>
        <taxon>Ericales</taxon>
        <taxon>Theaceae</taxon>
        <taxon>Camellia</taxon>
    </lineage>
</organism>
<dbReference type="InterPro" id="IPR008949">
    <property type="entry name" value="Isoprenoid_synthase_dom_sf"/>
</dbReference>
<dbReference type="Pfam" id="PF03936">
    <property type="entry name" value="Terpene_synth_C"/>
    <property type="match status" value="1"/>
</dbReference>
<evidence type="ECO:0000313" key="6">
    <source>
        <dbReference type="Proteomes" id="UP000593564"/>
    </source>
</evidence>
<evidence type="ECO:0000313" key="5">
    <source>
        <dbReference type="EMBL" id="KAF5956788.1"/>
    </source>
</evidence>
<evidence type="ECO:0000259" key="4">
    <source>
        <dbReference type="Pfam" id="PF03936"/>
    </source>
</evidence>
<reference evidence="6" key="1">
    <citation type="journal article" date="2020" name="Nat. Commun.">
        <title>Genome assembly of wild tea tree DASZ reveals pedigree and selection history of tea varieties.</title>
        <authorList>
            <person name="Zhang W."/>
            <person name="Zhang Y."/>
            <person name="Qiu H."/>
            <person name="Guo Y."/>
            <person name="Wan H."/>
            <person name="Zhang X."/>
            <person name="Scossa F."/>
            <person name="Alseekh S."/>
            <person name="Zhang Q."/>
            <person name="Wang P."/>
            <person name="Xu L."/>
            <person name="Schmidt M.H."/>
            <person name="Jia X."/>
            <person name="Li D."/>
            <person name="Zhu A."/>
            <person name="Guo F."/>
            <person name="Chen W."/>
            <person name="Ni D."/>
            <person name="Usadel B."/>
            <person name="Fernie A.R."/>
            <person name="Wen W."/>
        </authorList>
    </citation>
    <scope>NUCLEOTIDE SEQUENCE [LARGE SCALE GENOMIC DNA]</scope>
    <source>
        <strain evidence="6">cv. G240</strain>
    </source>
</reference>
<dbReference type="InterPro" id="IPR036965">
    <property type="entry name" value="Terpene_synth_N_sf"/>
</dbReference>
<proteinExistence type="predicted"/>
<accession>A0A7J7HXY9</accession>
<evidence type="ECO:0000256" key="3">
    <source>
        <dbReference type="ARBA" id="ARBA00023239"/>
    </source>
</evidence>
<dbReference type="PANTHER" id="PTHR31225:SF221">
    <property type="entry name" value="(-)-GERMACRENE D SYNTHASE"/>
    <property type="match status" value="1"/>
</dbReference>
<reference evidence="5 6" key="2">
    <citation type="submission" date="2020-07" db="EMBL/GenBank/DDBJ databases">
        <title>Genome assembly of wild tea tree DASZ reveals pedigree and selection history of tea varieties.</title>
        <authorList>
            <person name="Zhang W."/>
        </authorList>
    </citation>
    <scope>NUCLEOTIDE SEQUENCE [LARGE SCALE GENOMIC DNA]</scope>
    <source>
        <strain evidence="6">cv. G240</strain>
        <tissue evidence="5">Leaf</tissue>
    </source>
</reference>
<dbReference type="InterPro" id="IPR050148">
    <property type="entry name" value="Terpene_synthase-like"/>
</dbReference>
<dbReference type="GO" id="GO:0016114">
    <property type="term" value="P:terpenoid biosynthetic process"/>
    <property type="evidence" value="ECO:0007669"/>
    <property type="project" value="InterPro"/>
</dbReference>
<evidence type="ECO:0000256" key="2">
    <source>
        <dbReference type="ARBA" id="ARBA00022723"/>
    </source>
</evidence>
<dbReference type="Gene3D" id="1.50.10.130">
    <property type="entry name" value="Terpene synthase, N-terminal domain"/>
    <property type="match status" value="1"/>
</dbReference>
<dbReference type="Gene3D" id="1.10.600.10">
    <property type="entry name" value="Farnesyl Diphosphate Synthase"/>
    <property type="match status" value="1"/>
</dbReference>
<dbReference type="InterPro" id="IPR005630">
    <property type="entry name" value="Terpene_synthase_metal-bd"/>
</dbReference>
<protein>
    <recommendedName>
        <fullName evidence="4">Terpene synthase metal-binding domain-containing protein</fullName>
    </recommendedName>
</protein>
<evidence type="ECO:0000256" key="1">
    <source>
        <dbReference type="ARBA" id="ARBA00001946"/>
    </source>
</evidence>
<keyword evidence="2" id="KW-0479">Metal-binding</keyword>
<comment type="caution">
    <text evidence="5">The sequence shown here is derived from an EMBL/GenBank/DDBJ whole genome shotgun (WGS) entry which is preliminary data.</text>
</comment>
<name>A0A7J7HXY9_CAMSI</name>
<gene>
    <name evidence="5" type="ORF">HYC85_004013</name>
</gene>
<feature type="domain" description="Terpene synthase metal-binding" evidence="4">
    <location>
        <begin position="241"/>
        <end position="342"/>
    </location>
</feature>